<dbReference type="EMBL" id="MU275942">
    <property type="protein sequence ID" value="KAI0045776.1"/>
    <property type="molecule type" value="Genomic_DNA"/>
</dbReference>
<proteinExistence type="predicted"/>
<gene>
    <name evidence="1" type="ORF">FA95DRAFT_1560825</name>
</gene>
<evidence type="ECO:0000313" key="2">
    <source>
        <dbReference type="Proteomes" id="UP000814033"/>
    </source>
</evidence>
<organism evidence="1 2">
    <name type="scientific">Auriscalpium vulgare</name>
    <dbReference type="NCBI Taxonomy" id="40419"/>
    <lineage>
        <taxon>Eukaryota</taxon>
        <taxon>Fungi</taxon>
        <taxon>Dikarya</taxon>
        <taxon>Basidiomycota</taxon>
        <taxon>Agaricomycotina</taxon>
        <taxon>Agaricomycetes</taxon>
        <taxon>Russulales</taxon>
        <taxon>Auriscalpiaceae</taxon>
        <taxon>Auriscalpium</taxon>
    </lineage>
</organism>
<reference evidence="1" key="2">
    <citation type="journal article" date="2022" name="New Phytol.">
        <title>Evolutionary transition to the ectomycorrhizal habit in the genomes of a hyperdiverse lineage of mushroom-forming fungi.</title>
        <authorList>
            <person name="Looney B."/>
            <person name="Miyauchi S."/>
            <person name="Morin E."/>
            <person name="Drula E."/>
            <person name="Courty P.E."/>
            <person name="Kohler A."/>
            <person name="Kuo A."/>
            <person name="LaButti K."/>
            <person name="Pangilinan J."/>
            <person name="Lipzen A."/>
            <person name="Riley R."/>
            <person name="Andreopoulos W."/>
            <person name="He G."/>
            <person name="Johnson J."/>
            <person name="Nolan M."/>
            <person name="Tritt A."/>
            <person name="Barry K.W."/>
            <person name="Grigoriev I.V."/>
            <person name="Nagy L.G."/>
            <person name="Hibbett D."/>
            <person name="Henrissat B."/>
            <person name="Matheny P.B."/>
            <person name="Labbe J."/>
            <person name="Martin F.M."/>
        </authorList>
    </citation>
    <scope>NUCLEOTIDE SEQUENCE</scope>
    <source>
        <strain evidence="1">FP105234-sp</strain>
    </source>
</reference>
<name>A0ACB8RNN9_9AGAM</name>
<dbReference type="Proteomes" id="UP000814033">
    <property type="component" value="Unassembled WGS sequence"/>
</dbReference>
<evidence type="ECO:0000313" key="1">
    <source>
        <dbReference type="EMBL" id="KAI0045776.1"/>
    </source>
</evidence>
<protein>
    <submittedName>
        <fullName evidence="1">Uncharacterized protein</fullName>
    </submittedName>
</protein>
<comment type="caution">
    <text evidence="1">The sequence shown here is derived from an EMBL/GenBank/DDBJ whole genome shotgun (WGS) entry which is preliminary data.</text>
</comment>
<sequence>MQCISCILPRQPPPCCCVHILSGDQKRGKICAHPVTGFLGKIDGSHVPTTPKQGNSLRELDCDGVAPKSGPFTDQIPDPAENASSLKRIRTARPELCVHAALAFRGTPRRRVRTQLSALHMRPADARHGSSNWRVSIHTAGHAKCSNTRRDARRSIDGGYVSFPRPESAPFRTSCKHDPAAQHKSGVTRWYHTALVPRRAGCYAMIHTTRRSAHQLYKLALRFLYHHYPAPPIAAAHPLPTKVILRPTLLILQSCVILDASRTSTSVGIPLTLRRNWSVCFVPGYPTCR</sequence>
<keyword evidence="2" id="KW-1185">Reference proteome</keyword>
<accession>A0ACB8RNN9</accession>
<reference evidence="1" key="1">
    <citation type="submission" date="2021-02" db="EMBL/GenBank/DDBJ databases">
        <authorList>
            <consortium name="DOE Joint Genome Institute"/>
            <person name="Ahrendt S."/>
            <person name="Looney B.P."/>
            <person name="Miyauchi S."/>
            <person name="Morin E."/>
            <person name="Drula E."/>
            <person name="Courty P.E."/>
            <person name="Chicoki N."/>
            <person name="Fauchery L."/>
            <person name="Kohler A."/>
            <person name="Kuo A."/>
            <person name="Labutti K."/>
            <person name="Pangilinan J."/>
            <person name="Lipzen A."/>
            <person name="Riley R."/>
            <person name="Andreopoulos W."/>
            <person name="He G."/>
            <person name="Johnson J."/>
            <person name="Barry K.W."/>
            <person name="Grigoriev I.V."/>
            <person name="Nagy L."/>
            <person name="Hibbett D."/>
            <person name="Henrissat B."/>
            <person name="Matheny P.B."/>
            <person name="Labbe J."/>
            <person name="Martin F."/>
        </authorList>
    </citation>
    <scope>NUCLEOTIDE SEQUENCE</scope>
    <source>
        <strain evidence="1">FP105234-sp</strain>
    </source>
</reference>